<gene>
    <name evidence="1" type="ORF">SAMN04489810_2800</name>
</gene>
<protein>
    <recommendedName>
        <fullName evidence="3">DUF559 domain-containing protein</fullName>
    </recommendedName>
</protein>
<organism evidence="1 2">
    <name type="scientific">Microbacterium pygmaeum</name>
    <dbReference type="NCBI Taxonomy" id="370764"/>
    <lineage>
        <taxon>Bacteria</taxon>
        <taxon>Bacillati</taxon>
        <taxon>Actinomycetota</taxon>
        <taxon>Actinomycetes</taxon>
        <taxon>Micrococcales</taxon>
        <taxon>Microbacteriaceae</taxon>
        <taxon>Microbacterium</taxon>
    </lineage>
</organism>
<keyword evidence="2" id="KW-1185">Reference proteome</keyword>
<evidence type="ECO:0008006" key="3">
    <source>
        <dbReference type="Google" id="ProtNLM"/>
    </source>
</evidence>
<dbReference type="OrthoDB" id="3173471at2"/>
<sequence length="324" mass="35884">MARRPLPHSLTVGPFRAAEAAEAGISRRRLRADDVGHPHHGLYLPYAEDADLRSRCETFAQLLGPDRWFSHLTAARIWGIPLPTRWSASEPLHVIAIREAAPTRRPNVVGWETRRTDIDRTVLGLIPLIAPAEVWCQLAVPGATGTDAETGRKRNLSLPRLVAAADFLLTGPYVRRARLPLCTREDLQSALRCNRGARGTKALTIALELARAGAHSPKETALRLGLMACGLPEPDVQVPVMTASGLRHADLGYPDARVVLEYQGDHHRSDRKQWLDDLHRVQLMQDAGYHVIQVGAHDLVPDCSDLAARVRRALAGQYFRLESR</sequence>
<dbReference type="RefSeq" id="WP_091491360.1">
    <property type="nucleotide sequence ID" value="NZ_LT629692.1"/>
</dbReference>
<dbReference type="STRING" id="370764.SAMN04489810_2800"/>
<evidence type="ECO:0000313" key="1">
    <source>
        <dbReference type="EMBL" id="SDH31975.1"/>
    </source>
</evidence>
<dbReference type="Proteomes" id="UP000199009">
    <property type="component" value="Chromosome I"/>
</dbReference>
<dbReference type="AlphaFoldDB" id="A0A1G8BFG3"/>
<accession>A0A1G8BFG3</accession>
<dbReference type="EMBL" id="LT629692">
    <property type="protein sequence ID" value="SDH31975.1"/>
    <property type="molecule type" value="Genomic_DNA"/>
</dbReference>
<proteinExistence type="predicted"/>
<evidence type="ECO:0000313" key="2">
    <source>
        <dbReference type="Proteomes" id="UP000199009"/>
    </source>
</evidence>
<name>A0A1G8BFG3_9MICO</name>
<reference evidence="1 2" key="1">
    <citation type="submission" date="2016-10" db="EMBL/GenBank/DDBJ databases">
        <authorList>
            <person name="de Groot N.N."/>
        </authorList>
    </citation>
    <scope>NUCLEOTIDE SEQUENCE [LARGE SCALE GENOMIC DNA]</scope>
    <source>
        <strain evidence="1 2">DSM 23142</strain>
    </source>
</reference>